<sequence>MDLQATSPKGSRPLTQPEPRADLADGGARPSEAAPAQAVTRAEETPELGDKREERRAGELTDGEKAVVQKLKARDREVRAHEQAHKAVGGEYAGAISYDYQRGPDGQNYAIGGSVPIDTSTEPTPEETIIKMQVVIRAALAPAEPSGPDRAIAAAAQAKLAQAQADLQVKKAEERTENAAKAGRAVGVYAAAEQDQSTTRVDVAA</sequence>
<dbReference type="AlphaFoldDB" id="A0A7Y3RMJ6"/>
<evidence type="ECO:0000313" key="3">
    <source>
        <dbReference type="Proteomes" id="UP000536835"/>
    </source>
</evidence>
<protein>
    <submittedName>
        <fullName evidence="2">Catalase</fullName>
    </submittedName>
</protein>
<organism evidence="2 3">
    <name type="scientific">Parvularcula mediterranea</name>
    <dbReference type="NCBI Taxonomy" id="2732508"/>
    <lineage>
        <taxon>Bacteria</taxon>
        <taxon>Pseudomonadati</taxon>
        <taxon>Pseudomonadota</taxon>
        <taxon>Alphaproteobacteria</taxon>
        <taxon>Parvularculales</taxon>
        <taxon>Parvularculaceae</taxon>
        <taxon>Parvularcula</taxon>
    </lineage>
</organism>
<dbReference type="Pfam" id="PF12118">
    <property type="entry name" value="SprA-related"/>
    <property type="match status" value="1"/>
</dbReference>
<feature type="compositionally biased region" description="Basic and acidic residues" evidence="1">
    <location>
        <begin position="41"/>
        <end position="85"/>
    </location>
</feature>
<name>A0A7Y3RMJ6_9PROT</name>
<evidence type="ECO:0000313" key="2">
    <source>
        <dbReference type="EMBL" id="NNU16829.1"/>
    </source>
</evidence>
<dbReference type="EMBL" id="JABFCX010000003">
    <property type="protein sequence ID" value="NNU16829.1"/>
    <property type="molecule type" value="Genomic_DNA"/>
</dbReference>
<dbReference type="InterPro" id="IPR021973">
    <property type="entry name" value="SprA-related"/>
</dbReference>
<dbReference type="Proteomes" id="UP000536835">
    <property type="component" value="Unassembled WGS sequence"/>
</dbReference>
<feature type="region of interest" description="Disordered" evidence="1">
    <location>
        <begin position="1"/>
        <end position="86"/>
    </location>
</feature>
<comment type="caution">
    <text evidence="2">The sequence shown here is derived from an EMBL/GenBank/DDBJ whole genome shotgun (WGS) entry which is preliminary data.</text>
</comment>
<gene>
    <name evidence="2" type="ORF">HK107_10915</name>
</gene>
<evidence type="ECO:0000256" key="1">
    <source>
        <dbReference type="SAM" id="MobiDB-lite"/>
    </source>
</evidence>
<proteinExistence type="predicted"/>
<keyword evidence="3" id="KW-1185">Reference proteome</keyword>
<reference evidence="2 3" key="1">
    <citation type="submission" date="2020-05" db="EMBL/GenBank/DDBJ databases">
        <title>Parvularcula mediterraneae sp. nov., isolated from polypropylene straw from shallow seawater of the seashore of Laganas in Zakynthos island, Greece.</title>
        <authorList>
            <person name="Szabo I."/>
            <person name="Al-Omari J."/>
            <person name="Rado J."/>
            <person name="Szerdahelyi G.S."/>
        </authorList>
    </citation>
    <scope>NUCLEOTIDE SEQUENCE [LARGE SCALE GENOMIC DNA]</scope>
    <source>
        <strain evidence="2 3">ZS-1/3</strain>
    </source>
</reference>
<accession>A0A7Y3RMJ6</accession>